<reference evidence="2" key="1">
    <citation type="submission" date="2021-05" db="EMBL/GenBank/DDBJ databases">
        <authorList>
            <person name="Alioto T."/>
            <person name="Alioto T."/>
            <person name="Gomez Garrido J."/>
        </authorList>
    </citation>
    <scope>NUCLEOTIDE SEQUENCE</scope>
</reference>
<proteinExistence type="predicted"/>
<feature type="transmembrane region" description="Helical" evidence="1">
    <location>
        <begin position="55"/>
        <end position="77"/>
    </location>
</feature>
<dbReference type="AlphaFoldDB" id="A0A8D9EYJ6"/>
<keyword evidence="1" id="KW-0812">Transmembrane</keyword>
<keyword evidence="1" id="KW-0472">Membrane</keyword>
<evidence type="ECO:0000313" key="2">
    <source>
        <dbReference type="EMBL" id="CAG6768720.1"/>
    </source>
</evidence>
<dbReference type="EMBL" id="HBUF01577230">
    <property type="protein sequence ID" value="CAG6768720.1"/>
    <property type="molecule type" value="Transcribed_RNA"/>
</dbReference>
<keyword evidence="1" id="KW-1133">Transmembrane helix</keyword>
<organism evidence="2">
    <name type="scientific">Cacopsylla melanoneura</name>
    <dbReference type="NCBI Taxonomy" id="428564"/>
    <lineage>
        <taxon>Eukaryota</taxon>
        <taxon>Metazoa</taxon>
        <taxon>Ecdysozoa</taxon>
        <taxon>Arthropoda</taxon>
        <taxon>Hexapoda</taxon>
        <taxon>Insecta</taxon>
        <taxon>Pterygota</taxon>
        <taxon>Neoptera</taxon>
        <taxon>Paraneoptera</taxon>
        <taxon>Hemiptera</taxon>
        <taxon>Sternorrhyncha</taxon>
        <taxon>Psylloidea</taxon>
        <taxon>Psyllidae</taxon>
        <taxon>Psyllinae</taxon>
        <taxon>Cacopsylla</taxon>
    </lineage>
</organism>
<feature type="transmembrane region" description="Helical" evidence="1">
    <location>
        <begin position="25"/>
        <end position="43"/>
    </location>
</feature>
<evidence type="ECO:0000256" key="1">
    <source>
        <dbReference type="SAM" id="Phobius"/>
    </source>
</evidence>
<dbReference type="EMBL" id="HBUF01577233">
    <property type="protein sequence ID" value="CAG6768727.1"/>
    <property type="molecule type" value="Transcribed_RNA"/>
</dbReference>
<name>A0A8D9EYJ6_9HEMI</name>
<sequence length="108" mass="12594">MVSHIDLGNRSHAPYQHVSFNDCRLAFSIIWWLGALIVFKQIIQNECNILPNNIVFLFVFQIMVGNFCPSIVGPMVFIEIFIHCHNIVSVQLCRKHTEYVERLHNIKI</sequence>
<accession>A0A8D9EYJ6</accession>
<protein>
    <submittedName>
        <fullName evidence="2">Uncharacterized protein</fullName>
    </submittedName>
</protein>